<gene>
    <name evidence="9" type="ORF">A2893_02525</name>
</gene>
<protein>
    <recommendedName>
        <fullName evidence="2 8">Phosphoglycerate kinase</fullName>
        <ecNumber evidence="2 8">2.7.2.3</ecNumber>
    </recommendedName>
</protein>
<evidence type="ECO:0000256" key="5">
    <source>
        <dbReference type="ARBA" id="ARBA00022777"/>
    </source>
</evidence>
<evidence type="ECO:0000256" key="3">
    <source>
        <dbReference type="ARBA" id="ARBA00022679"/>
    </source>
</evidence>
<evidence type="ECO:0000256" key="1">
    <source>
        <dbReference type="ARBA" id="ARBA00000642"/>
    </source>
</evidence>
<dbReference type="SUPFAM" id="SSF53748">
    <property type="entry name" value="Phosphoglycerate kinase"/>
    <property type="match status" value="1"/>
</dbReference>
<dbReference type="PANTHER" id="PTHR11406">
    <property type="entry name" value="PHOSPHOGLYCERATE KINASE"/>
    <property type="match status" value="1"/>
</dbReference>
<keyword evidence="5 8" id="KW-0418">Kinase</keyword>
<dbReference type="STRING" id="1802521.A2893_02525"/>
<dbReference type="Gene3D" id="3.40.50.1260">
    <property type="entry name" value="Phosphoglycerate kinase, N-terminal domain"/>
    <property type="match status" value="3"/>
</dbReference>
<comment type="similarity">
    <text evidence="8">Belongs to the phosphoglycerate kinase family.</text>
</comment>
<comment type="catalytic activity">
    <reaction evidence="1 8">
        <text>(2R)-3-phosphoglycerate + ATP = (2R)-3-phospho-glyceroyl phosphate + ADP</text>
        <dbReference type="Rhea" id="RHEA:14801"/>
        <dbReference type="ChEBI" id="CHEBI:30616"/>
        <dbReference type="ChEBI" id="CHEBI:57604"/>
        <dbReference type="ChEBI" id="CHEBI:58272"/>
        <dbReference type="ChEBI" id="CHEBI:456216"/>
        <dbReference type="EC" id="2.7.2.3"/>
    </reaction>
</comment>
<keyword evidence="6 7" id="KW-0067">ATP-binding</keyword>
<dbReference type="InterPro" id="IPR036043">
    <property type="entry name" value="Phosphoglycerate_kinase_sf"/>
</dbReference>
<evidence type="ECO:0000256" key="2">
    <source>
        <dbReference type="ARBA" id="ARBA00013061"/>
    </source>
</evidence>
<dbReference type="GO" id="GO:0005524">
    <property type="term" value="F:ATP binding"/>
    <property type="evidence" value="ECO:0007669"/>
    <property type="project" value="UniProtKB-KW"/>
</dbReference>
<keyword evidence="4" id="KW-0547">Nucleotide-binding</keyword>
<feature type="binding site" evidence="7">
    <location>
        <position position="202"/>
    </location>
    <ligand>
        <name>ATP</name>
        <dbReference type="ChEBI" id="CHEBI:30616"/>
    </ligand>
</feature>
<evidence type="ECO:0000256" key="4">
    <source>
        <dbReference type="ARBA" id="ARBA00022741"/>
    </source>
</evidence>
<dbReference type="PANTHER" id="PTHR11406:SF23">
    <property type="entry name" value="PHOSPHOGLYCERATE KINASE 1, CHLOROPLASTIC-RELATED"/>
    <property type="match status" value="1"/>
</dbReference>
<dbReference type="EC" id="2.7.2.3" evidence="2 8"/>
<evidence type="ECO:0000313" key="10">
    <source>
        <dbReference type="Proteomes" id="UP000176725"/>
    </source>
</evidence>
<dbReference type="PRINTS" id="PR00477">
    <property type="entry name" value="PHGLYCKINASE"/>
</dbReference>
<evidence type="ECO:0000256" key="6">
    <source>
        <dbReference type="ARBA" id="ARBA00022840"/>
    </source>
</evidence>
<feature type="binding site" evidence="7">
    <location>
        <position position="275"/>
    </location>
    <ligand>
        <name>ATP</name>
        <dbReference type="ChEBI" id="CHEBI:30616"/>
    </ligand>
</feature>
<dbReference type="Proteomes" id="UP000176725">
    <property type="component" value="Unassembled WGS sequence"/>
</dbReference>
<evidence type="ECO:0000256" key="7">
    <source>
        <dbReference type="PIRSR" id="PIRSR000724-2"/>
    </source>
</evidence>
<name>A0A1F8BKN5_9BACT</name>
<dbReference type="GO" id="GO:0006096">
    <property type="term" value="P:glycolytic process"/>
    <property type="evidence" value="ECO:0007669"/>
    <property type="project" value="InterPro"/>
</dbReference>
<evidence type="ECO:0000313" key="9">
    <source>
        <dbReference type="EMBL" id="OGM63828.1"/>
    </source>
</evidence>
<evidence type="ECO:0000256" key="8">
    <source>
        <dbReference type="RuleBase" id="RU000532"/>
    </source>
</evidence>
<accession>A0A1F8BKN5</accession>
<dbReference type="GO" id="GO:0005829">
    <property type="term" value="C:cytosol"/>
    <property type="evidence" value="ECO:0007669"/>
    <property type="project" value="TreeGrafter"/>
</dbReference>
<dbReference type="GO" id="GO:0006094">
    <property type="term" value="P:gluconeogenesis"/>
    <property type="evidence" value="ECO:0007669"/>
    <property type="project" value="TreeGrafter"/>
</dbReference>
<reference evidence="9 10" key="1">
    <citation type="journal article" date="2016" name="Nat. Commun.">
        <title>Thousands of microbial genomes shed light on interconnected biogeochemical processes in an aquifer system.</title>
        <authorList>
            <person name="Anantharaman K."/>
            <person name="Brown C.T."/>
            <person name="Hug L.A."/>
            <person name="Sharon I."/>
            <person name="Castelle C.J."/>
            <person name="Probst A.J."/>
            <person name="Thomas B.C."/>
            <person name="Singh A."/>
            <person name="Wilkins M.J."/>
            <person name="Karaoz U."/>
            <person name="Brodie E.L."/>
            <person name="Williams K.H."/>
            <person name="Hubbard S.S."/>
            <person name="Banfield J.F."/>
        </authorList>
    </citation>
    <scope>NUCLEOTIDE SEQUENCE [LARGE SCALE GENOMIC DNA]</scope>
</reference>
<sequence length="345" mass="38483">MNFPKLSDLNVSGKKVIVRMDLDVAEDYTRIETAKSTLSYLIEVKSKTIIIGHKGRPAFVETSAGKPEGWKELSLEPLADVIGRVINRKVEFVSDIVGEDAKTHSENLKEGEIILLENLRFDKREEENDEEFAKQLASFGEVYVNEAFAVSHRAHASLVGIPKYLPHAAGMRFVQEVEHLSRVIENPERPLVFLISGIKKDKLEMIKNIKNLADKVLVAGRLPKFMDEDYHDEKVLIAQLNPDKEDITMRSIENFEEEIKKAKTIVLAGVIGKYEDEGHRQGTKRVFEAVANSSAYKVAGGGDTEAALTMYNLLNKFDWISVGGGAMLEFLAKGTLPGIEALRGN</sequence>
<proteinExistence type="inferred from homology"/>
<dbReference type="EMBL" id="MGHH01000015">
    <property type="protein sequence ID" value="OGM63828.1"/>
    <property type="molecule type" value="Genomic_DNA"/>
</dbReference>
<dbReference type="AlphaFoldDB" id="A0A1F8BKN5"/>
<keyword evidence="3 8" id="KW-0808">Transferase</keyword>
<dbReference type="GO" id="GO:0004618">
    <property type="term" value="F:phosphoglycerate kinase activity"/>
    <property type="evidence" value="ECO:0007669"/>
    <property type="project" value="UniProtKB-EC"/>
</dbReference>
<feature type="binding site" evidence="7">
    <location>
        <begin position="301"/>
        <end position="304"/>
    </location>
    <ligand>
        <name>ATP</name>
        <dbReference type="ChEBI" id="CHEBI:30616"/>
    </ligand>
</feature>
<dbReference type="Pfam" id="PF00162">
    <property type="entry name" value="PGK"/>
    <property type="match status" value="2"/>
</dbReference>
<dbReference type="PIRSF" id="PIRSF000724">
    <property type="entry name" value="Pgk"/>
    <property type="match status" value="1"/>
</dbReference>
<dbReference type="InterPro" id="IPR001576">
    <property type="entry name" value="Phosphoglycerate_kinase"/>
</dbReference>
<organism evidence="9 10">
    <name type="scientific">Candidatus Woesebacteria bacterium RIFCSPLOWO2_01_FULL_39_25</name>
    <dbReference type="NCBI Taxonomy" id="1802521"/>
    <lineage>
        <taxon>Bacteria</taxon>
        <taxon>Candidatus Woeseibacteriota</taxon>
    </lineage>
</organism>
<dbReference type="GO" id="GO:0043531">
    <property type="term" value="F:ADP binding"/>
    <property type="evidence" value="ECO:0007669"/>
    <property type="project" value="TreeGrafter"/>
</dbReference>
<dbReference type="InterPro" id="IPR015824">
    <property type="entry name" value="Phosphoglycerate_kinase_N"/>
</dbReference>
<comment type="caution">
    <text evidence="9">The sequence shown here is derived from an EMBL/GenBank/DDBJ whole genome shotgun (WGS) entry which is preliminary data.</text>
</comment>